<accession>A0A4V2JT59</accession>
<evidence type="ECO:0000259" key="1">
    <source>
        <dbReference type="SMART" id="SM00226"/>
    </source>
</evidence>
<reference evidence="2 3" key="1">
    <citation type="submission" date="2019-01" db="EMBL/GenBank/DDBJ databases">
        <title>Lactibacter flavus gen. nov., sp. nov., a novel bacterium of the family Propionibacteriaceae isolated from raw milk and dairy products.</title>
        <authorList>
            <person name="Huptas C."/>
            <person name="Wenning M."/>
            <person name="Breitenwieser F."/>
            <person name="Doll E."/>
            <person name="Von Neubeck M."/>
            <person name="Busse H.-J."/>
            <person name="Scherer S."/>
        </authorList>
    </citation>
    <scope>NUCLEOTIDE SEQUENCE [LARGE SCALE GENOMIC DNA]</scope>
    <source>
        <strain evidence="2 3">DSM 22130</strain>
    </source>
</reference>
<dbReference type="SUPFAM" id="SSF52788">
    <property type="entry name" value="Phosphotyrosine protein phosphatases I"/>
    <property type="match status" value="1"/>
</dbReference>
<protein>
    <submittedName>
        <fullName evidence="2">Low molecular weight phosphatase family protein</fullName>
    </submittedName>
</protein>
<keyword evidence="3" id="KW-1185">Reference proteome</keyword>
<dbReference type="InterPro" id="IPR023485">
    <property type="entry name" value="Ptyr_pPase"/>
</dbReference>
<evidence type="ECO:0000313" key="3">
    <source>
        <dbReference type="Proteomes" id="UP000291933"/>
    </source>
</evidence>
<comment type="caution">
    <text evidence="2">The sequence shown here is derived from an EMBL/GenBank/DDBJ whole genome shotgun (WGS) entry which is preliminary data.</text>
</comment>
<organism evidence="2 3">
    <name type="scientific">Propioniciclava tarda</name>
    <dbReference type="NCBI Taxonomy" id="433330"/>
    <lineage>
        <taxon>Bacteria</taxon>
        <taxon>Bacillati</taxon>
        <taxon>Actinomycetota</taxon>
        <taxon>Actinomycetes</taxon>
        <taxon>Propionibacteriales</taxon>
        <taxon>Propionibacteriaceae</taxon>
        <taxon>Propioniciclava</taxon>
    </lineage>
</organism>
<dbReference type="RefSeq" id="WP_131171980.1">
    <property type="nucleotide sequence ID" value="NZ_FXTL01000007.1"/>
</dbReference>
<dbReference type="EMBL" id="SDMR01000008">
    <property type="protein sequence ID" value="TBT94891.1"/>
    <property type="molecule type" value="Genomic_DNA"/>
</dbReference>
<dbReference type="Gene3D" id="3.40.50.2300">
    <property type="match status" value="1"/>
</dbReference>
<dbReference type="AlphaFoldDB" id="A0A4V2JT59"/>
<dbReference type="OrthoDB" id="9784339at2"/>
<dbReference type="Pfam" id="PF01451">
    <property type="entry name" value="LMWPc"/>
    <property type="match status" value="1"/>
</dbReference>
<evidence type="ECO:0000313" key="2">
    <source>
        <dbReference type="EMBL" id="TBT94891.1"/>
    </source>
</evidence>
<gene>
    <name evidence="2" type="ORF">ET996_07685</name>
</gene>
<proteinExistence type="predicted"/>
<dbReference type="Proteomes" id="UP000291933">
    <property type="component" value="Unassembled WGS sequence"/>
</dbReference>
<sequence>MTPPLRVLYVCTANICRSAYADVRSRSLVSADAVAFASAGVWGFDRAPLEELMAAQAVERGADPSGFRSQRLSPDLVAGSDLILTMARDHRTFILDDWPGAVTKTFTLSQFADGLAALPDAAAGVHAIEAVRARRNPPRRDGDVADPYRQGVAAAAACAAEIDRLLGVILPRLAGPHLRPE</sequence>
<feature type="domain" description="Phosphotyrosine protein phosphatase I" evidence="1">
    <location>
        <begin position="5"/>
        <end position="172"/>
    </location>
</feature>
<dbReference type="SMART" id="SM00226">
    <property type="entry name" value="LMWPc"/>
    <property type="match status" value="1"/>
</dbReference>
<dbReference type="InterPro" id="IPR036196">
    <property type="entry name" value="Ptyr_pPase_sf"/>
</dbReference>
<name>A0A4V2JT59_PROTD</name>